<sequence length="360" mass="39041">MNNNMYKVTLFSVLSFFLLAACSKGGSSPENNQVPTNLSINIQVVGANTSTPNGDGSGKVNLSFSATNANAFQIVLPTESNKTYTLTGSSGTVECVFTSAPGTTTKYPINISAYHNAVHKDTTVFVTVYCNPTGQNIVWSDEFDSTALNTKIWNYETGNLGVNNEKEYYTSNPANVSVQNGYLQITALNSPNYNNSGWNYTSARINTSGKYSFTYGRVDIRAKIPGDPGTWPALWLLGNNIGTVGWPACGEIDMMEAATNTWGLNVVGSSLHWGGDTNKKLQVSGATSDFHVYSMDWRKDHIAFYVDGVKIDSVANDLGKPFNQNFFFIFNVAVGGDMGGNPINLGSGSTMYVDYVRVYN</sequence>
<dbReference type="RefSeq" id="WP_119985298.1">
    <property type="nucleotide sequence ID" value="NZ_CP032489.1"/>
</dbReference>
<dbReference type="Proteomes" id="UP000266118">
    <property type="component" value="Chromosome"/>
</dbReference>
<evidence type="ECO:0000256" key="2">
    <source>
        <dbReference type="SAM" id="SignalP"/>
    </source>
</evidence>
<keyword evidence="4" id="KW-0378">Hydrolase</keyword>
<organism evidence="4 5">
    <name type="scientific">Arachidicoccus soli</name>
    <dbReference type="NCBI Taxonomy" id="2341117"/>
    <lineage>
        <taxon>Bacteria</taxon>
        <taxon>Pseudomonadati</taxon>
        <taxon>Bacteroidota</taxon>
        <taxon>Chitinophagia</taxon>
        <taxon>Chitinophagales</taxon>
        <taxon>Chitinophagaceae</taxon>
        <taxon>Arachidicoccus</taxon>
    </lineage>
</organism>
<gene>
    <name evidence="4" type="ORF">D6B99_03900</name>
</gene>
<keyword evidence="2" id="KW-0732">Signal</keyword>
<evidence type="ECO:0000259" key="3">
    <source>
        <dbReference type="PROSITE" id="PS51762"/>
    </source>
</evidence>
<dbReference type="Pfam" id="PF00722">
    <property type="entry name" value="Glyco_hydro_16"/>
    <property type="match status" value="1"/>
</dbReference>
<keyword evidence="5" id="KW-1185">Reference proteome</keyword>
<dbReference type="InterPro" id="IPR000757">
    <property type="entry name" value="Beta-glucanase-like"/>
</dbReference>
<dbReference type="Gene3D" id="2.60.120.200">
    <property type="match status" value="1"/>
</dbReference>
<dbReference type="GO" id="GO:0005975">
    <property type="term" value="P:carbohydrate metabolic process"/>
    <property type="evidence" value="ECO:0007669"/>
    <property type="project" value="InterPro"/>
</dbReference>
<dbReference type="SUPFAM" id="SSF49899">
    <property type="entry name" value="Concanavalin A-like lectins/glucanases"/>
    <property type="match status" value="1"/>
</dbReference>
<reference evidence="4 5" key="1">
    <citation type="submission" date="2018-09" db="EMBL/GenBank/DDBJ databases">
        <title>Arachidicoccus sp. nov., a bacterium isolated from soil.</title>
        <authorList>
            <person name="Weon H.-Y."/>
            <person name="Kwon S.-W."/>
            <person name="Lee S.A."/>
        </authorList>
    </citation>
    <scope>NUCLEOTIDE SEQUENCE [LARGE SCALE GENOMIC DNA]</scope>
    <source>
        <strain evidence="4 5">KIS59-12</strain>
    </source>
</reference>
<dbReference type="InterPro" id="IPR050546">
    <property type="entry name" value="Glycosyl_Hydrlase_16"/>
</dbReference>
<feature type="domain" description="GH16" evidence="3">
    <location>
        <begin position="100"/>
        <end position="360"/>
    </location>
</feature>
<comment type="similarity">
    <text evidence="1">Belongs to the glycosyl hydrolase 16 family.</text>
</comment>
<dbReference type="OrthoDB" id="9809583at2"/>
<dbReference type="PANTHER" id="PTHR10963:SF55">
    <property type="entry name" value="GLYCOSIDE HYDROLASE FAMILY 16 PROTEIN"/>
    <property type="match status" value="1"/>
</dbReference>
<dbReference type="InterPro" id="IPR013320">
    <property type="entry name" value="ConA-like_dom_sf"/>
</dbReference>
<dbReference type="KEGG" id="ark:D6B99_03900"/>
<dbReference type="CDD" id="cd08023">
    <property type="entry name" value="GH16_laminarinase_like"/>
    <property type="match status" value="1"/>
</dbReference>
<accession>A0A386HMW8</accession>
<name>A0A386HMW8_9BACT</name>
<dbReference type="GO" id="GO:0004553">
    <property type="term" value="F:hydrolase activity, hydrolyzing O-glycosyl compounds"/>
    <property type="evidence" value="ECO:0007669"/>
    <property type="project" value="InterPro"/>
</dbReference>
<protein>
    <submittedName>
        <fullName evidence="4">Glycoside hydrolase family 16 protein</fullName>
    </submittedName>
</protein>
<evidence type="ECO:0000256" key="1">
    <source>
        <dbReference type="ARBA" id="ARBA00006865"/>
    </source>
</evidence>
<evidence type="ECO:0000313" key="4">
    <source>
        <dbReference type="EMBL" id="AYD46831.1"/>
    </source>
</evidence>
<feature type="signal peptide" evidence="2">
    <location>
        <begin position="1"/>
        <end position="20"/>
    </location>
</feature>
<evidence type="ECO:0000313" key="5">
    <source>
        <dbReference type="Proteomes" id="UP000266118"/>
    </source>
</evidence>
<dbReference type="PANTHER" id="PTHR10963">
    <property type="entry name" value="GLYCOSYL HYDROLASE-RELATED"/>
    <property type="match status" value="1"/>
</dbReference>
<dbReference type="PROSITE" id="PS51257">
    <property type="entry name" value="PROKAR_LIPOPROTEIN"/>
    <property type="match status" value="1"/>
</dbReference>
<dbReference type="PROSITE" id="PS51762">
    <property type="entry name" value="GH16_2"/>
    <property type="match status" value="1"/>
</dbReference>
<proteinExistence type="inferred from homology"/>
<dbReference type="AlphaFoldDB" id="A0A386HMW8"/>
<dbReference type="EMBL" id="CP032489">
    <property type="protein sequence ID" value="AYD46831.1"/>
    <property type="molecule type" value="Genomic_DNA"/>
</dbReference>
<feature type="chain" id="PRO_5017209819" evidence="2">
    <location>
        <begin position="21"/>
        <end position="360"/>
    </location>
</feature>